<dbReference type="Pfam" id="PF00651">
    <property type="entry name" value="BTB"/>
    <property type="match status" value="1"/>
</dbReference>
<dbReference type="Gene3D" id="1.25.40.420">
    <property type="match status" value="1"/>
</dbReference>
<dbReference type="Proteomes" id="UP000291343">
    <property type="component" value="Unassembled WGS sequence"/>
</dbReference>
<evidence type="ECO:0000313" key="2">
    <source>
        <dbReference type="EMBL" id="RZF33380.1"/>
    </source>
</evidence>
<dbReference type="STRING" id="195883.A0A482WJ68"/>
<sequence length="420" mass="49325">MSSNSEKKSIGRKAREEFSFEKRFLRLTSQGMDFDCFFVVGSENSVIGGHKFLFSAASEVFRAMFYGDFKNEEKITIEDLDPGGFEGMKHFIYTGEVDFTSTIHALHTYIAARKYLITHLLEKCKRFITDNLISADVLEFYEICNISKVSEFDELCYKIIQEESDKIVVSDHFLTANRQSIEMFLRSPSLKFTSEMEVFHHFQRWAIAEARRQKYSFDEITSNFNDLKKYIRFLTIDADEFVSKNELSLLLTEEEKKAIAANQRKFGSIPMPEYLSLEREERKIPSNYPFELEFEIDLIDLEYRATYSTPLERSASFPKNLRLKIELRFFYINFSVQQLNTSRSNSYLEIGLLQRIRYKIIVPTLRDGNLEWEGESKLEFKQFDRNRSSVFASIPKKEIEDAVSNERKVTIIFLCDFIRA</sequence>
<evidence type="ECO:0000313" key="3">
    <source>
        <dbReference type="Proteomes" id="UP000291343"/>
    </source>
</evidence>
<dbReference type="PANTHER" id="PTHR45774">
    <property type="entry name" value="BTB/POZ DOMAIN-CONTAINING"/>
    <property type="match status" value="1"/>
</dbReference>
<organism evidence="2 3">
    <name type="scientific">Laodelphax striatellus</name>
    <name type="common">Small brown planthopper</name>
    <name type="synonym">Delphax striatella</name>
    <dbReference type="NCBI Taxonomy" id="195883"/>
    <lineage>
        <taxon>Eukaryota</taxon>
        <taxon>Metazoa</taxon>
        <taxon>Ecdysozoa</taxon>
        <taxon>Arthropoda</taxon>
        <taxon>Hexapoda</taxon>
        <taxon>Insecta</taxon>
        <taxon>Pterygota</taxon>
        <taxon>Neoptera</taxon>
        <taxon>Paraneoptera</taxon>
        <taxon>Hemiptera</taxon>
        <taxon>Auchenorrhyncha</taxon>
        <taxon>Fulgoroidea</taxon>
        <taxon>Delphacidae</taxon>
        <taxon>Criomorphinae</taxon>
        <taxon>Laodelphax</taxon>
    </lineage>
</organism>
<dbReference type="SMR" id="A0A482WJ68"/>
<accession>A0A482WJ68</accession>
<proteinExistence type="predicted"/>
<keyword evidence="3" id="KW-1185">Reference proteome</keyword>
<dbReference type="Gene3D" id="3.30.710.10">
    <property type="entry name" value="Potassium Channel Kv1.1, Chain A"/>
    <property type="match status" value="1"/>
</dbReference>
<evidence type="ECO:0000259" key="1">
    <source>
        <dbReference type="PROSITE" id="PS50097"/>
    </source>
</evidence>
<dbReference type="AlphaFoldDB" id="A0A482WJ68"/>
<reference evidence="2 3" key="1">
    <citation type="journal article" date="2017" name="Gigascience">
        <title>Genome sequence of the small brown planthopper, Laodelphax striatellus.</title>
        <authorList>
            <person name="Zhu J."/>
            <person name="Jiang F."/>
            <person name="Wang X."/>
            <person name="Yang P."/>
            <person name="Bao Y."/>
            <person name="Zhao W."/>
            <person name="Wang W."/>
            <person name="Lu H."/>
            <person name="Wang Q."/>
            <person name="Cui N."/>
            <person name="Li J."/>
            <person name="Chen X."/>
            <person name="Luo L."/>
            <person name="Yu J."/>
            <person name="Kang L."/>
            <person name="Cui F."/>
        </authorList>
    </citation>
    <scope>NUCLEOTIDE SEQUENCE [LARGE SCALE GENOMIC DNA]</scope>
    <source>
        <strain evidence="2">Lst14</strain>
    </source>
</reference>
<dbReference type="InterPro" id="IPR011705">
    <property type="entry name" value="BACK"/>
</dbReference>
<comment type="caution">
    <text evidence="2">The sequence shown here is derived from an EMBL/GenBank/DDBJ whole genome shotgun (WGS) entry which is preliminary data.</text>
</comment>
<dbReference type="GO" id="GO:0022008">
    <property type="term" value="P:neurogenesis"/>
    <property type="evidence" value="ECO:0007669"/>
    <property type="project" value="TreeGrafter"/>
</dbReference>
<dbReference type="InParanoid" id="A0A482WJ68"/>
<name>A0A482WJ68_LAOST</name>
<dbReference type="Pfam" id="PF07707">
    <property type="entry name" value="BACK"/>
    <property type="match status" value="1"/>
</dbReference>
<dbReference type="InterPro" id="IPR000210">
    <property type="entry name" value="BTB/POZ_dom"/>
</dbReference>
<protein>
    <recommendedName>
        <fullName evidence="1">BTB domain-containing protein</fullName>
    </recommendedName>
</protein>
<dbReference type="SMART" id="SM00225">
    <property type="entry name" value="BTB"/>
    <property type="match status" value="1"/>
</dbReference>
<dbReference type="SUPFAM" id="SSF54695">
    <property type="entry name" value="POZ domain"/>
    <property type="match status" value="1"/>
</dbReference>
<dbReference type="PROSITE" id="PS50097">
    <property type="entry name" value="BTB"/>
    <property type="match status" value="1"/>
</dbReference>
<dbReference type="EMBL" id="QKKF02034217">
    <property type="protein sequence ID" value="RZF33380.1"/>
    <property type="molecule type" value="Genomic_DNA"/>
</dbReference>
<dbReference type="PANTHER" id="PTHR45774:SF4">
    <property type="entry name" value="AXUNDEAD, ISOFORM F"/>
    <property type="match status" value="1"/>
</dbReference>
<dbReference type="InterPro" id="IPR011333">
    <property type="entry name" value="SKP1/BTB/POZ_sf"/>
</dbReference>
<dbReference type="OrthoDB" id="10027872at2759"/>
<feature type="domain" description="BTB" evidence="1">
    <location>
        <begin position="34"/>
        <end position="101"/>
    </location>
</feature>
<gene>
    <name evidence="2" type="ORF">LSTR_LSTR011914</name>
</gene>
<dbReference type="GO" id="GO:0005829">
    <property type="term" value="C:cytosol"/>
    <property type="evidence" value="ECO:0007669"/>
    <property type="project" value="TreeGrafter"/>
</dbReference>